<dbReference type="InterPro" id="IPR010093">
    <property type="entry name" value="SinI_DNA-bd"/>
</dbReference>
<dbReference type="SUPFAM" id="SSF46955">
    <property type="entry name" value="Putative DNA-binding domain"/>
    <property type="match status" value="1"/>
</dbReference>
<reference evidence="2 3" key="1">
    <citation type="submission" date="2024-04" db="EMBL/GenBank/DDBJ databases">
        <title>Novel genus in family Flammeovirgaceae.</title>
        <authorList>
            <person name="Nguyen T.H."/>
            <person name="Vuong T.Q."/>
            <person name="Le H."/>
            <person name="Kim S.-G."/>
        </authorList>
    </citation>
    <scope>NUCLEOTIDE SEQUENCE [LARGE SCALE GENOMIC DNA]</scope>
    <source>
        <strain evidence="2 3">JCM 23209</strain>
    </source>
</reference>
<dbReference type="NCBIfam" id="TIGR01764">
    <property type="entry name" value="excise"/>
    <property type="match status" value="1"/>
</dbReference>
<comment type="caution">
    <text evidence="2">The sequence shown here is derived from an EMBL/GenBank/DDBJ whole genome shotgun (WGS) entry which is preliminary data.</text>
</comment>
<evidence type="ECO:0000259" key="1">
    <source>
        <dbReference type="Pfam" id="PF12728"/>
    </source>
</evidence>
<dbReference type="Pfam" id="PF12728">
    <property type="entry name" value="HTH_17"/>
    <property type="match status" value="1"/>
</dbReference>
<dbReference type="RefSeq" id="WP_346822065.1">
    <property type="nucleotide sequence ID" value="NZ_JBDKWZ010000008.1"/>
</dbReference>
<dbReference type="GO" id="GO:0003677">
    <property type="term" value="F:DNA binding"/>
    <property type="evidence" value="ECO:0007669"/>
    <property type="project" value="InterPro"/>
</dbReference>
<organism evidence="2 3">
    <name type="scientific">Rapidithrix thailandica</name>
    <dbReference type="NCBI Taxonomy" id="413964"/>
    <lineage>
        <taxon>Bacteria</taxon>
        <taxon>Pseudomonadati</taxon>
        <taxon>Bacteroidota</taxon>
        <taxon>Cytophagia</taxon>
        <taxon>Cytophagales</taxon>
        <taxon>Flammeovirgaceae</taxon>
        <taxon>Rapidithrix</taxon>
    </lineage>
</organism>
<evidence type="ECO:0000313" key="3">
    <source>
        <dbReference type="Proteomes" id="UP001403385"/>
    </source>
</evidence>
<accession>A0AAW9SAF2</accession>
<dbReference type="InterPro" id="IPR041657">
    <property type="entry name" value="HTH_17"/>
</dbReference>
<protein>
    <submittedName>
        <fullName evidence="2">Helix-turn-helix domain-containing protein</fullName>
    </submittedName>
</protein>
<dbReference type="AlphaFoldDB" id="A0AAW9SAF2"/>
<proteinExistence type="predicted"/>
<sequence length="104" mass="12557">MERTVTENSEKKILEVFKSFFGSIVREVVRDEISKQNFKQEEKEEKDELLTIEQACEFLDVSRTTIVQWRKKGILTWIRRGRRVYFKKSDLMNHQLPPYPHRSP</sequence>
<keyword evidence="3" id="KW-1185">Reference proteome</keyword>
<dbReference type="InterPro" id="IPR009061">
    <property type="entry name" value="DNA-bd_dom_put_sf"/>
</dbReference>
<feature type="domain" description="Helix-turn-helix" evidence="1">
    <location>
        <begin position="49"/>
        <end position="92"/>
    </location>
</feature>
<name>A0AAW9SAF2_9BACT</name>
<dbReference type="Gene3D" id="1.10.1660.10">
    <property type="match status" value="1"/>
</dbReference>
<evidence type="ECO:0000313" key="2">
    <source>
        <dbReference type="EMBL" id="MEN7549289.1"/>
    </source>
</evidence>
<dbReference type="Proteomes" id="UP001403385">
    <property type="component" value="Unassembled WGS sequence"/>
</dbReference>
<gene>
    <name evidence="2" type="ORF">AAG747_15300</name>
</gene>
<dbReference type="EMBL" id="JBDKWZ010000008">
    <property type="protein sequence ID" value="MEN7549289.1"/>
    <property type="molecule type" value="Genomic_DNA"/>
</dbReference>